<feature type="region of interest" description="Disordered" evidence="1">
    <location>
        <begin position="32"/>
        <end position="81"/>
    </location>
</feature>
<organism evidence="4 5">
    <name type="scientific">Stackebrandtia albiflava</name>
    <dbReference type="NCBI Taxonomy" id="406432"/>
    <lineage>
        <taxon>Bacteria</taxon>
        <taxon>Bacillati</taxon>
        <taxon>Actinomycetota</taxon>
        <taxon>Actinomycetes</taxon>
        <taxon>Glycomycetales</taxon>
        <taxon>Glycomycetaceae</taxon>
        <taxon>Stackebrandtia</taxon>
    </lineage>
</organism>
<evidence type="ECO:0000313" key="5">
    <source>
        <dbReference type="Proteomes" id="UP000321617"/>
    </source>
</evidence>
<gene>
    <name evidence="4" type="ORF">LX16_0778</name>
</gene>
<evidence type="ECO:0000259" key="3">
    <source>
        <dbReference type="Pfam" id="PF03413"/>
    </source>
</evidence>
<feature type="domain" description="PepSY" evidence="3">
    <location>
        <begin position="149"/>
        <end position="206"/>
    </location>
</feature>
<sequence length="241" mass="25250">MKKSLLTSRRTWIIAGTAGALLLGSAAVATASFSGDDSAETSDTDTRLDDDGDDRDDDGGDDDGTTATATEVSATTAAQTALAEAPDAVVISVELDDDSPEWEVDLVGPDTEHEITVDAVTGEVRSHERDDDADDDGRDDAATASAATVTVDQAAQTALAKVPGVVVDMELDGDDNAPVWEVEVAAEDGTWKYVEINALDGSVISVNDDYGTDDDDDRDDDDDDDDDDDHGDDNDDDGDDD</sequence>
<feature type="compositionally biased region" description="Acidic residues" evidence="1">
    <location>
        <begin position="210"/>
        <end position="241"/>
    </location>
</feature>
<dbReference type="InterPro" id="IPR006311">
    <property type="entry name" value="TAT_signal"/>
</dbReference>
<keyword evidence="5" id="KW-1185">Reference proteome</keyword>
<evidence type="ECO:0000313" key="4">
    <source>
        <dbReference type="EMBL" id="TWJ15080.1"/>
    </source>
</evidence>
<feature type="domain" description="PepSY" evidence="3">
    <location>
        <begin position="72"/>
        <end position="127"/>
    </location>
</feature>
<dbReference type="Proteomes" id="UP000321617">
    <property type="component" value="Unassembled WGS sequence"/>
</dbReference>
<name>A0A562VB24_9ACTN</name>
<dbReference type="Gene3D" id="3.10.450.40">
    <property type="match status" value="2"/>
</dbReference>
<dbReference type="AlphaFoldDB" id="A0A562VB24"/>
<feature type="compositionally biased region" description="Low complexity" evidence="1">
    <location>
        <begin position="65"/>
        <end position="81"/>
    </location>
</feature>
<feature type="region of interest" description="Disordered" evidence="1">
    <location>
        <begin position="202"/>
        <end position="241"/>
    </location>
</feature>
<dbReference type="PROSITE" id="PS51318">
    <property type="entry name" value="TAT"/>
    <property type="match status" value="1"/>
</dbReference>
<comment type="caution">
    <text evidence="4">The sequence shown here is derived from an EMBL/GenBank/DDBJ whole genome shotgun (WGS) entry which is preliminary data.</text>
</comment>
<accession>A0A562VB24</accession>
<evidence type="ECO:0000256" key="2">
    <source>
        <dbReference type="SAM" id="SignalP"/>
    </source>
</evidence>
<protein>
    <submittedName>
        <fullName evidence="4">Putative membrane protein YkoI</fullName>
    </submittedName>
</protein>
<feature type="signal peptide" evidence="2">
    <location>
        <begin position="1"/>
        <end position="31"/>
    </location>
</feature>
<feature type="compositionally biased region" description="Acidic residues" evidence="1">
    <location>
        <begin position="50"/>
        <end position="64"/>
    </location>
</feature>
<feature type="region of interest" description="Disordered" evidence="1">
    <location>
        <begin position="124"/>
        <end position="147"/>
    </location>
</feature>
<dbReference type="EMBL" id="VLLL01000005">
    <property type="protein sequence ID" value="TWJ15080.1"/>
    <property type="molecule type" value="Genomic_DNA"/>
</dbReference>
<proteinExistence type="predicted"/>
<evidence type="ECO:0000256" key="1">
    <source>
        <dbReference type="SAM" id="MobiDB-lite"/>
    </source>
</evidence>
<keyword evidence="2" id="KW-0732">Signal</keyword>
<dbReference type="OrthoDB" id="9795161at2"/>
<reference evidence="4 5" key="1">
    <citation type="journal article" date="2013" name="Stand. Genomic Sci.">
        <title>Genomic Encyclopedia of Type Strains, Phase I: The one thousand microbial genomes (KMG-I) project.</title>
        <authorList>
            <person name="Kyrpides N.C."/>
            <person name="Woyke T."/>
            <person name="Eisen J.A."/>
            <person name="Garrity G."/>
            <person name="Lilburn T.G."/>
            <person name="Beck B.J."/>
            <person name="Whitman W.B."/>
            <person name="Hugenholtz P."/>
            <person name="Klenk H.P."/>
        </authorList>
    </citation>
    <scope>NUCLEOTIDE SEQUENCE [LARGE SCALE GENOMIC DNA]</scope>
    <source>
        <strain evidence="4 5">DSM 45044</strain>
    </source>
</reference>
<dbReference type="RefSeq" id="WP_147133173.1">
    <property type="nucleotide sequence ID" value="NZ_BAABIJ010000001.1"/>
</dbReference>
<dbReference type="Pfam" id="PF03413">
    <property type="entry name" value="PepSY"/>
    <property type="match status" value="2"/>
</dbReference>
<feature type="chain" id="PRO_5021930267" evidence="2">
    <location>
        <begin position="32"/>
        <end position="241"/>
    </location>
</feature>
<dbReference type="InterPro" id="IPR025711">
    <property type="entry name" value="PepSY"/>
</dbReference>